<gene>
    <name evidence="1" type="ORF">LCGC14_1833740</name>
</gene>
<organism evidence="1">
    <name type="scientific">marine sediment metagenome</name>
    <dbReference type="NCBI Taxonomy" id="412755"/>
    <lineage>
        <taxon>unclassified sequences</taxon>
        <taxon>metagenomes</taxon>
        <taxon>ecological metagenomes</taxon>
    </lineage>
</organism>
<evidence type="ECO:0000313" key="1">
    <source>
        <dbReference type="EMBL" id="KKL97512.1"/>
    </source>
</evidence>
<proteinExistence type="predicted"/>
<dbReference type="EMBL" id="LAZR01018152">
    <property type="protein sequence ID" value="KKL97512.1"/>
    <property type="molecule type" value="Genomic_DNA"/>
</dbReference>
<name>A0A0F9JER9_9ZZZZ</name>
<sequence length="77" mass="8766">MSLRRLQLDLAVQEDKDGKLPSALEGQWTGLLNHIKAFKNASIKINKGLVNEEDTIRATYHKCFHDEGKQCDTKIEI</sequence>
<reference evidence="1" key="1">
    <citation type="journal article" date="2015" name="Nature">
        <title>Complex archaea that bridge the gap between prokaryotes and eukaryotes.</title>
        <authorList>
            <person name="Spang A."/>
            <person name="Saw J.H."/>
            <person name="Jorgensen S.L."/>
            <person name="Zaremba-Niedzwiedzka K."/>
            <person name="Martijn J."/>
            <person name="Lind A.E."/>
            <person name="van Eijk R."/>
            <person name="Schleper C."/>
            <person name="Guy L."/>
            <person name="Ettema T.J."/>
        </authorList>
    </citation>
    <scope>NUCLEOTIDE SEQUENCE</scope>
</reference>
<comment type="caution">
    <text evidence="1">The sequence shown here is derived from an EMBL/GenBank/DDBJ whole genome shotgun (WGS) entry which is preliminary data.</text>
</comment>
<protein>
    <submittedName>
        <fullName evidence="1">Uncharacterized protein</fullName>
    </submittedName>
</protein>
<dbReference type="AlphaFoldDB" id="A0A0F9JER9"/>
<accession>A0A0F9JER9</accession>